<dbReference type="PANTHER" id="PTHR28159">
    <property type="entry name" value="TRAFFICKING PROTEIN PARTICLE COMPLEX II-SPECIFIC SUBUNIT 65"/>
    <property type="match status" value="1"/>
</dbReference>
<feature type="compositionally biased region" description="Polar residues" evidence="1">
    <location>
        <begin position="189"/>
        <end position="204"/>
    </location>
</feature>
<evidence type="ECO:0000256" key="1">
    <source>
        <dbReference type="SAM" id="MobiDB-lite"/>
    </source>
</evidence>
<evidence type="ECO:0000313" key="4">
    <source>
        <dbReference type="Proteomes" id="UP001586593"/>
    </source>
</evidence>
<organism evidence="3 4">
    <name type="scientific">Phialemonium thermophilum</name>
    <dbReference type="NCBI Taxonomy" id="223376"/>
    <lineage>
        <taxon>Eukaryota</taxon>
        <taxon>Fungi</taxon>
        <taxon>Dikarya</taxon>
        <taxon>Ascomycota</taxon>
        <taxon>Pezizomycotina</taxon>
        <taxon>Sordariomycetes</taxon>
        <taxon>Sordariomycetidae</taxon>
        <taxon>Cephalothecales</taxon>
        <taxon>Cephalothecaceae</taxon>
        <taxon>Phialemonium</taxon>
    </lineage>
</organism>
<comment type="caution">
    <text evidence="3">The sequence shown here is derived from an EMBL/GenBank/DDBJ whole genome shotgun (WGS) entry which is preliminary data.</text>
</comment>
<proteinExistence type="predicted"/>
<evidence type="ECO:0000313" key="3">
    <source>
        <dbReference type="EMBL" id="KAL1835316.1"/>
    </source>
</evidence>
<keyword evidence="4" id="KW-1185">Reference proteome</keyword>
<feature type="region of interest" description="Disordered" evidence="1">
    <location>
        <begin position="189"/>
        <end position="222"/>
    </location>
</feature>
<dbReference type="EMBL" id="JAZHXJ010003236">
    <property type="protein sequence ID" value="KAL1835316.1"/>
    <property type="molecule type" value="Genomic_DNA"/>
</dbReference>
<evidence type="ECO:0000259" key="2">
    <source>
        <dbReference type="Pfam" id="PF12735"/>
    </source>
</evidence>
<dbReference type="InterPro" id="IPR055420">
    <property type="entry name" value="IgD3_Trs65"/>
</dbReference>
<reference evidence="3 4" key="1">
    <citation type="journal article" date="2024" name="Commun. Biol.">
        <title>Comparative genomic analysis of thermophilic fungi reveals convergent evolutionary adaptations and gene losses.</title>
        <authorList>
            <person name="Steindorff A.S."/>
            <person name="Aguilar-Pontes M.V."/>
            <person name="Robinson A.J."/>
            <person name="Andreopoulos B."/>
            <person name="LaButti K."/>
            <person name="Kuo A."/>
            <person name="Mondo S."/>
            <person name="Riley R."/>
            <person name="Otillar R."/>
            <person name="Haridas S."/>
            <person name="Lipzen A."/>
            <person name="Grimwood J."/>
            <person name="Schmutz J."/>
            <person name="Clum A."/>
            <person name="Reid I.D."/>
            <person name="Moisan M.C."/>
            <person name="Butler G."/>
            <person name="Nguyen T.T.M."/>
            <person name="Dewar K."/>
            <person name="Conant G."/>
            <person name="Drula E."/>
            <person name="Henrissat B."/>
            <person name="Hansel C."/>
            <person name="Singer S."/>
            <person name="Hutchinson M.I."/>
            <person name="de Vries R.P."/>
            <person name="Natvig D.O."/>
            <person name="Powell A.J."/>
            <person name="Tsang A."/>
            <person name="Grigoriev I.V."/>
        </authorList>
    </citation>
    <scope>NUCLEOTIDE SEQUENCE [LARGE SCALE GENOMIC DNA]</scope>
    <source>
        <strain evidence="3 4">ATCC 24622</strain>
    </source>
</reference>
<sequence>MNLLEPLAGDPAFRGVKPRLSSTRVSRVAPITRSGAQPRAIKGLQGMSLRIFPLAHTRIRFSRPNTSPPSPALIALLEMDFSPFFDCEAVLDKITLHVDDGIVEDLNTQDGMRLPLRCVAHDHVTFLYHLAPNRIEVAGRSSSRELGIAIGLTALVQPDGPNRCIPRLSMAWTAALDFTLPLNPGFGQPLTQPIQRSHRPSQLSIGGGGAESQSLVSPSVSRPDALPSLEAAAQNAAVADVPVPGFGITMTFVGPQQPVRAGEEFSWTVFVQHQHQHQRLQHPRAS</sequence>
<gene>
    <name evidence="3" type="ORF">VTK73DRAFT_5781</name>
</gene>
<feature type="compositionally biased region" description="Polar residues" evidence="1">
    <location>
        <begin position="211"/>
        <end position="220"/>
    </location>
</feature>
<dbReference type="Proteomes" id="UP001586593">
    <property type="component" value="Unassembled WGS sequence"/>
</dbReference>
<dbReference type="InterPro" id="IPR024662">
    <property type="entry name" value="Trs65"/>
</dbReference>
<feature type="domain" description="Trafficking protein particle complex II-specific subunit 65 IgD3" evidence="2">
    <location>
        <begin position="222"/>
        <end position="279"/>
    </location>
</feature>
<accession>A0ABR3V1H7</accession>
<protein>
    <recommendedName>
        <fullName evidence="2">Trafficking protein particle complex II-specific subunit 65 IgD3 domain-containing protein</fullName>
    </recommendedName>
</protein>
<dbReference type="Pfam" id="PF12735">
    <property type="entry name" value="IgD3_Trs65"/>
    <property type="match status" value="1"/>
</dbReference>
<name>A0ABR3V1H7_9PEZI</name>
<dbReference type="PANTHER" id="PTHR28159:SF1">
    <property type="entry name" value="TRAFFICKING PROTEIN PARTICLE COMPLEX II-SPECIFIC SUBUNIT 65"/>
    <property type="match status" value="1"/>
</dbReference>